<dbReference type="Proteomes" id="UP000007801">
    <property type="component" value="Unassembled WGS sequence"/>
</dbReference>
<dbReference type="FunCoup" id="B3M6Z8">
    <property type="interactions" value="41"/>
</dbReference>
<dbReference type="SMART" id="SM00967">
    <property type="entry name" value="SpoU_sub_bind"/>
    <property type="match status" value="1"/>
</dbReference>
<dbReference type="InterPro" id="IPR029064">
    <property type="entry name" value="Ribosomal_eL30-like_sf"/>
</dbReference>
<dbReference type="AlphaFoldDB" id="B3M6Z8"/>
<evidence type="ECO:0000256" key="2">
    <source>
        <dbReference type="ARBA" id="ARBA00022603"/>
    </source>
</evidence>
<dbReference type="STRING" id="7217.B3M6Z8"/>
<reference evidence="6 7" key="1">
    <citation type="journal article" date="2007" name="Nature">
        <title>Evolution of genes and genomes on the Drosophila phylogeny.</title>
        <authorList>
            <consortium name="Drosophila 12 Genomes Consortium"/>
            <person name="Clark A.G."/>
            <person name="Eisen M.B."/>
            <person name="Smith D.R."/>
            <person name="Bergman C.M."/>
            <person name="Oliver B."/>
            <person name="Markow T.A."/>
            <person name="Kaufman T.C."/>
            <person name="Kellis M."/>
            <person name="Gelbart W."/>
            <person name="Iyer V.N."/>
            <person name="Pollard D.A."/>
            <person name="Sackton T.B."/>
            <person name="Larracuente A.M."/>
            <person name="Singh N.D."/>
            <person name="Abad J.P."/>
            <person name="Abt D.N."/>
            <person name="Adryan B."/>
            <person name="Aguade M."/>
            <person name="Akashi H."/>
            <person name="Anderson W.W."/>
            <person name="Aquadro C.F."/>
            <person name="Ardell D.H."/>
            <person name="Arguello R."/>
            <person name="Artieri C.G."/>
            <person name="Barbash D.A."/>
            <person name="Barker D."/>
            <person name="Barsanti P."/>
            <person name="Batterham P."/>
            <person name="Batzoglou S."/>
            <person name="Begun D."/>
            <person name="Bhutkar A."/>
            <person name="Blanco E."/>
            <person name="Bosak S.A."/>
            <person name="Bradley R.K."/>
            <person name="Brand A.D."/>
            <person name="Brent M.R."/>
            <person name="Brooks A.N."/>
            <person name="Brown R.H."/>
            <person name="Butlin R.K."/>
            <person name="Caggese C."/>
            <person name="Calvi B.R."/>
            <person name="Bernardo de Carvalho A."/>
            <person name="Caspi A."/>
            <person name="Castrezana S."/>
            <person name="Celniker S.E."/>
            <person name="Chang J.L."/>
            <person name="Chapple C."/>
            <person name="Chatterji S."/>
            <person name="Chinwalla A."/>
            <person name="Civetta A."/>
            <person name="Clifton S.W."/>
            <person name="Comeron J.M."/>
            <person name="Costello J.C."/>
            <person name="Coyne J.A."/>
            <person name="Daub J."/>
            <person name="David R.G."/>
            <person name="Delcher A.L."/>
            <person name="Delehaunty K."/>
            <person name="Do C.B."/>
            <person name="Ebling H."/>
            <person name="Edwards K."/>
            <person name="Eickbush T."/>
            <person name="Evans J.D."/>
            <person name="Filipski A."/>
            <person name="Findeiss S."/>
            <person name="Freyhult E."/>
            <person name="Fulton L."/>
            <person name="Fulton R."/>
            <person name="Garcia A.C."/>
            <person name="Gardiner A."/>
            <person name="Garfield D.A."/>
            <person name="Garvin B.E."/>
            <person name="Gibson G."/>
            <person name="Gilbert D."/>
            <person name="Gnerre S."/>
            <person name="Godfrey J."/>
            <person name="Good R."/>
            <person name="Gotea V."/>
            <person name="Gravely B."/>
            <person name="Greenberg A.J."/>
            <person name="Griffiths-Jones S."/>
            <person name="Gross S."/>
            <person name="Guigo R."/>
            <person name="Gustafson E.A."/>
            <person name="Haerty W."/>
            <person name="Hahn M.W."/>
            <person name="Halligan D.L."/>
            <person name="Halpern A.L."/>
            <person name="Halter G.M."/>
            <person name="Han M.V."/>
            <person name="Heger A."/>
            <person name="Hillier L."/>
            <person name="Hinrichs A.S."/>
            <person name="Holmes I."/>
            <person name="Hoskins R.A."/>
            <person name="Hubisz M.J."/>
            <person name="Hultmark D."/>
            <person name="Huntley M.A."/>
            <person name="Jaffe D.B."/>
            <person name="Jagadeeshan S."/>
            <person name="Jeck W.R."/>
            <person name="Johnson J."/>
            <person name="Jones C.D."/>
            <person name="Jordan W.C."/>
            <person name="Karpen G.H."/>
            <person name="Kataoka E."/>
            <person name="Keightley P.D."/>
            <person name="Kheradpour P."/>
            <person name="Kirkness E.F."/>
            <person name="Koerich L.B."/>
            <person name="Kristiansen K."/>
            <person name="Kudrna D."/>
            <person name="Kulathinal R.J."/>
            <person name="Kumar S."/>
            <person name="Kwok R."/>
            <person name="Lander E."/>
            <person name="Langley C.H."/>
            <person name="Lapoint R."/>
            <person name="Lazzaro B.P."/>
            <person name="Lee S.J."/>
            <person name="Levesque L."/>
            <person name="Li R."/>
            <person name="Lin C.F."/>
            <person name="Lin M.F."/>
            <person name="Lindblad-Toh K."/>
            <person name="Llopart A."/>
            <person name="Long M."/>
            <person name="Low L."/>
            <person name="Lozovsky E."/>
            <person name="Lu J."/>
            <person name="Luo M."/>
            <person name="Machado C.A."/>
            <person name="Makalowski W."/>
            <person name="Marzo M."/>
            <person name="Matsuda M."/>
            <person name="Matzkin L."/>
            <person name="McAllister B."/>
            <person name="McBride C.S."/>
            <person name="McKernan B."/>
            <person name="McKernan K."/>
            <person name="Mendez-Lago M."/>
            <person name="Minx P."/>
            <person name="Mollenhauer M.U."/>
            <person name="Montooth K."/>
            <person name="Mount S.M."/>
            <person name="Mu X."/>
            <person name="Myers E."/>
            <person name="Negre B."/>
            <person name="Newfeld S."/>
            <person name="Nielsen R."/>
            <person name="Noor M.A."/>
            <person name="O'Grady P."/>
            <person name="Pachter L."/>
            <person name="Papaceit M."/>
            <person name="Parisi M.J."/>
            <person name="Parisi M."/>
            <person name="Parts L."/>
            <person name="Pedersen J.S."/>
            <person name="Pesole G."/>
            <person name="Phillippy A.M."/>
            <person name="Ponting C.P."/>
            <person name="Pop M."/>
            <person name="Porcelli D."/>
            <person name="Powell J.R."/>
            <person name="Prohaska S."/>
            <person name="Pruitt K."/>
            <person name="Puig M."/>
            <person name="Quesneville H."/>
            <person name="Ram K.R."/>
            <person name="Rand D."/>
            <person name="Rasmussen M.D."/>
            <person name="Reed L.K."/>
            <person name="Reenan R."/>
            <person name="Reily A."/>
            <person name="Remington K.A."/>
            <person name="Rieger T.T."/>
            <person name="Ritchie M.G."/>
            <person name="Robin C."/>
            <person name="Rogers Y.H."/>
            <person name="Rohde C."/>
            <person name="Rozas J."/>
            <person name="Rubenfield M.J."/>
            <person name="Ruiz A."/>
            <person name="Russo S."/>
            <person name="Salzberg S.L."/>
            <person name="Sanchez-Gracia A."/>
            <person name="Saranga D.J."/>
            <person name="Sato H."/>
            <person name="Schaeffer S.W."/>
            <person name="Schatz M.C."/>
            <person name="Schlenke T."/>
            <person name="Schwartz R."/>
            <person name="Segarra C."/>
            <person name="Singh R.S."/>
            <person name="Sirot L."/>
            <person name="Sirota M."/>
            <person name="Sisneros N.B."/>
            <person name="Smith C.D."/>
            <person name="Smith T.F."/>
            <person name="Spieth J."/>
            <person name="Stage D.E."/>
            <person name="Stark A."/>
            <person name="Stephan W."/>
            <person name="Strausberg R.L."/>
            <person name="Strempel S."/>
            <person name="Sturgill D."/>
            <person name="Sutton G."/>
            <person name="Sutton G.G."/>
            <person name="Tao W."/>
            <person name="Teichmann S."/>
            <person name="Tobari Y.N."/>
            <person name="Tomimura Y."/>
            <person name="Tsolas J.M."/>
            <person name="Valente V.L."/>
            <person name="Venter E."/>
            <person name="Venter J.C."/>
            <person name="Vicario S."/>
            <person name="Vieira F.G."/>
            <person name="Vilella A.J."/>
            <person name="Villasante A."/>
            <person name="Walenz B."/>
            <person name="Wang J."/>
            <person name="Wasserman M."/>
            <person name="Watts T."/>
            <person name="Wilson D."/>
            <person name="Wilson R.K."/>
            <person name="Wing R.A."/>
            <person name="Wolfner M.F."/>
            <person name="Wong A."/>
            <person name="Wong G.K."/>
            <person name="Wu C.I."/>
            <person name="Wu G."/>
            <person name="Yamamoto D."/>
            <person name="Yang H.P."/>
            <person name="Yang S.P."/>
            <person name="Yorke J.A."/>
            <person name="Yoshida K."/>
            <person name="Zdobnov E."/>
            <person name="Zhang P."/>
            <person name="Zhang Y."/>
            <person name="Zimin A.V."/>
            <person name="Baldwin J."/>
            <person name="Abdouelleil A."/>
            <person name="Abdulkadir J."/>
            <person name="Abebe A."/>
            <person name="Abera B."/>
            <person name="Abreu J."/>
            <person name="Acer S.C."/>
            <person name="Aftuck L."/>
            <person name="Alexander A."/>
            <person name="An P."/>
            <person name="Anderson E."/>
            <person name="Anderson S."/>
            <person name="Arachi H."/>
            <person name="Azer M."/>
            <person name="Bachantsang P."/>
            <person name="Barry A."/>
            <person name="Bayul T."/>
            <person name="Berlin A."/>
            <person name="Bessette D."/>
            <person name="Bloom T."/>
            <person name="Blye J."/>
            <person name="Boguslavskiy L."/>
            <person name="Bonnet C."/>
            <person name="Boukhgalter B."/>
            <person name="Bourzgui I."/>
            <person name="Brown A."/>
            <person name="Cahill P."/>
            <person name="Channer S."/>
            <person name="Cheshatsang Y."/>
            <person name="Chuda L."/>
            <person name="Citroen M."/>
            <person name="Collymore A."/>
            <person name="Cooke P."/>
            <person name="Costello M."/>
            <person name="D'Aco K."/>
            <person name="Daza R."/>
            <person name="De Haan G."/>
            <person name="DeGray S."/>
            <person name="DeMaso C."/>
            <person name="Dhargay N."/>
            <person name="Dooley K."/>
            <person name="Dooley E."/>
            <person name="Doricent M."/>
            <person name="Dorje P."/>
            <person name="Dorjee K."/>
            <person name="Dupes A."/>
            <person name="Elong R."/>
            <person name="Falk J."/>
            <person name="Farina A."/>
            <person name="Faro S."/>
            <person name="Ferguson D."/>
            <person name="Fisher S."/>
            <person name="Foley C.D."/>
            <person name="Franke A."/>
            <person name="Friedrich D."/>
            <person name="Gadbois L."/>
            <person name="Gearin G."/>
            <person name="Gearin C.R."/>
            <person name="Giannoukos G."/>
            <person name="Goode T."/>
            <person name="Graham J."/>
            <person name="Grandbois E."/>
            <person name="Grewal S."/>
            <person name="Gyaltsen K."/>
            <person name="Hafez N."/>
            <person name="Hagos B."/>
            <person name="Hall J."/>
            <person name="Henson C."/>
            <person name="Hollinger A."/>
            <person name="Honan T."/>
            <person name="Huard M.D."/>
            <person name="Hughes L."/>
            <person name="Hurhula B."/>
            <person name="Husby M.E."/>
            <person name="Kamat A."/>
            <person name="Kanga B."/>
            <person name="Kashin S."/>
            <person name="Khazanovich D."/>
            <person name="Kisner P."/>
            <person name="Lance K."/>
            <person name="Lara M."/>
            <person name="Lee W."/>
            <person name="Lennon N."/>
            <person name="Letendre F."/>
            <person name="LeVine R."/>
            <person name="Lipovsky A."/>
            <person name="Liu X."/>
            <person name="Liu J."/>
            <person name="Liu S."/>
            <person name="Lokyitsang T."/>
            <person name="Lokyitsang Y."/>
            <person name="Lubonja R."/>
            <person name="Lui A."/>
            <person name="MacDonald P."/>
            <person name="Magnisalis V."/>
            <person name="Maru K."/>
            <person name="Matthews C."/>
            <person name="McCusker W."/>
            <person name="McDonough S."/>
            <person name="Mehta T."/>
            <person name="Meldrim J."/>
            <person name="Meneus L."/>
            <person name="Mihai O."/>
            <person name="Mihalev A."/>
            <person name="Mihova T."/>
            <person name="Mittelman R."/>
            <person name="Mlenga V."/>
            <person name="Montmayeur A."/>
            <person name="Mulrain L."/>
            <person name="Navidi A."/>
            <person name="Naylor J."/>
            <person name="Negash T."/>
            <person name="Nguyen T."/>
            <person name="Nguyen N."/>
            <person name="Nicol R."/>
            <person name="Norbu C."/>
            <person name="Norbu N."/>
            <person name="Novod N."/>
            <person name="O'Neill B."/>
            <person name="Osman S."/>
            <person name="Markiewicz E."/>
            <person name="Oyono O.L."/>
            <person name="Patti C."/>
            <person name="Phunkhang P."/>
            <person name="Pierre F."/>
            <person name="Priest M."/>
            <person name="Raghuraman S."/>
            <person name="Rege F."/>
            <person name="Reyes R."/>
            <person name="Rise C."/>
            <person name="Rogov P."/>
            <person name="Ross K."/>
            <person name="Ryan E."/>
            <person name="Settipalli S."/>
            <person name="Shea T."/>
            <person name="Sherpa N."/>
            <person name="Shi L."/>
            <person name="Shih D."/>
            <person name="Sparrow T."/>
            <person name="Spaulding J."/>
            <person name="Stalker J."/>
            <person name="Stange-Thomann N."/>
            <person name="Stavropoulos S."/>
            <person name="Stone C."/>
            <person name="Strader C."/>
            <person name="Tesfaye S."/>
            <person name="Thomson T."/>
            <person name="Thoulutsang Y."/>
            <person name="Thoulutsang D."/>
            <person name="Topham K."/>
            <person name="Topping I."/>
            <person name="Tsamla T."/>
            <person name="Vassiliev H."/>
            <person name="Vo A."/>
            <person name="Wangchuk T."/>
            <person name="Wangdi T."/>
            <person name="Weiand M."/>
            <person name="Wilkinson J."/>
            <person name="Wilson A."/>
            <person name="Yadav S."/>
            <person name="Young G."/>
            <person name="Yu Q."/>
            <person name="Zembek L."/>
            <person name="Zhong D."/>
            <person name="Zimmer A."/>
            <person name="Zwirko Z."/>
            <person name="Jaffe D.B."/>
            <person name="Alvarez P."/>
            <person name="Brockman W."/>
            <person name="Butler J."/>
            <person name="Chin C."/>
            <person name="Gnerre S."/>
            <person name="Grabherr M."/>
            <person name="Kleber M."/>
            <person name="Mauceli E."/>
            <person name="MacCallum I."/>
        </authorList>
    </citation>
    <scope>NUCLEOTIDE SEQUENCE [LARGE SCALE GENOMIC DNA]</scope>
    <source>
        <strain evidence="7">Tucson 14024-0371.13</strain>
    </source>
</reference>
<comment type="similarity">
    <text evidence="1">Belongs to the class IV-like SAM-binding methyltransferase superfamily. RNA methyltransferase TrmH family.</text>
</comment>
<dbReference type="Gene3D" id="3.40.1280.10">
    <property type="match status" value="1"/>
</dbReference>
<keyword evidence="3 6" id="KW-0808">Transferase</keyword>
<accession>B3M6Z8</accession>
<dbReference type="KEGG" id="dan:6493592"/>
<dbReference type="PANTHER" id="PTHR43191:SF2">
    <property type="entry name" value="RRNA METHYLTRANSFERASE 3, MITOCHONDRIAL"/>
    <property type="match status" value="1"/>
</dbReference>
<evidence type="ECO:0000259" key="5">
    <source>
        <dbReference type="SMART" id="SM00967"/>
    </source>
</evidence>
<dbReference type="InterPro" id="IPR051259">
    <property type="entry name" value="rRNA_Methyltransferase"/>
</dbReference>
<dbReference type="GO" id="GO:0006396">
    <property type="term" value="P:RNA processing"/>
    <property type="evidence" value="ECO:0007669"/>
    <property type="project" value="InterPro"/>
</dbReference>
<dbReference type="SUPFAM" id="SSF75217">
    <property type="entry name" value="alpha/beta knot"/>
    <property type="match status" value="1"/>
</dbReference>
<protein>
    <recommendedName>
        <fullName evidence="5">RNA 2-O ribose methyltransferase substrate binding domain-containing protein</fullName>
    </recommendedName>
</protein>
<evidence type="ECO:0000313" key="7">
    <source>
        <dbReference type="Proteomes" id="UP000007801"/>
    </source>
</evidence>
<keyword evidence="2 6" id="KW-0489">Methyltransferase</keyword>
<dbReference type="SMR" id="B3M6Z8"/>
<dbReference type="InterPro" id="IPR053888">
    <property type="entry name" value="MRM3-like_sub_bind"/>
</dbReference>
<dbReference type="GO" id="GO:0008173">
    <property type="term" value="F:RNA methyltransferase activity"/>
    <property type="evidence" value="ECO:0007669"/>
    <property type="project" value="InterPro"/>
</dbReference>
<dbReference type="InterPro" id="IPR029028">
    <property type="entry name" value="Alpha/beta_knot_MTases"/>
</dbReference>
<proteinExistence type="inferred from homology"/>
<organism evidence="6 7">
    <name type="scientific">Drosophila ananassae</name>
    <name type="common">Fruit fly</name>
    <dbReference type="NCBI Taxonomy" id="7217"/>
    <lineage>
        <taxon>Eukaryota</taxon>
        <taxon>Metazoa</taxon>
        <taxon>Ecdysozoa</taxon>
        <taxon>Arthropoda</taxon>
        <taxon>Hexapoda</taxon>
        <taxon>Insecta</taxon>
        <taxon>Pterygota</taxon>
        <taxon>Neoptera</taxon>
        <taxon>Endopterygota</taxon>
        <taxon>Diptera</taxon>
        <taxon>Brachycera</taxon>
        <taxon>Muscomorpha</taxon>
        <taxon>Ephydroidea</taxon>
        <taxon>Drosophilidae</taxon>
        <taxon>Drosophila</taxon>
        <taxon>Sophophora</taxon>
    </lineage>
</organism>
<evidence type="ECO:0000256" key="1">
    <source>
        <dbReference type="ARBA" id="ARBA00007228"/>
    </source>
</evidence>
<dbReference type="EMBL" id="CH902618">
    <property type="protein sequence ID" value="EDV40863.2"/>
    <property type="molecule type" value="Genomic_DNA"/>
</dbReference>
<evidence type="ECO:0000256" key="3">
    <source>
        <dbReference type="ARBA" id="ARBA00022679"/>
    </source>
</evidence>
<dbReference type="GO" id="GO:0003723">
    <property type="term" value="F:RNA binding"/>
    <property type="evidence" value="ECO:0007669"/>
    <property type="project" value="InterPro"/>
</dbReference>
<dbReference type="Gene3D" id="3.30.1330.30">
    <property type="match status" value="1"/>
</dbReference>
<dbReference type="eggNOG" id="KOG2506">
    <property type="taxonomic scope" value="Eukaryota"/>
</dbReference>
<dbReference type="OrthoDB" id="270651at2759"/>
<dbReference type="InterPro" id="IPR013123">
    <property type="entry name" value="SpoU_subst-bd"/>
</dbReference>
<feature type="compositionally biased region" description="Basic residues" evidence="4">
    <location>
        <begin position="79"/>
        <end position="88"/>
    </location>
</feature>
<feature type="compositionally biased region" description="Basic and acidic residues" evidence="4">
    <location>
        <begin position="66"/>
        <end position="78"/>
    </location>
</feature>
<sequence length="434" mass="47883">MCQQSSVSLSSNTMFHNIFKRSLQASFRQIYTINNCNPLRASSSSPHGDVKDALEIEANLFGNSGQKHEPVNTREALRKNRSKSFGARKNKENKREGPVNPPKFTATSDPPRFSVPRAHPPPAPIIKDSELNLEFVRLTLQDPLTSTLLTTVRSKKRRDKNRQIILEGRRLIQEALQCGLKMQTLLFSQKDQLALVKEEVGKAQQGTGSKIYKVPQHDLKTWSSLVTPPGLMAIFDRPSDKGLESNLAEQERVGTKPLPVTVVCDNIREPNNLGSIIRTCAALPCSQVVVTHGCCDPWESKALRGGCGGQFRIPILDDVTWEELSNIIPPEVSSDCRVFIAENNLEKRESHETIDYADISDVGAQNFLIIGGESHGVSEAAYRFKHLVGGKGKCVYIPLAAGIDSLNVASALTLLLFELRRKINQQAEAGALAL</sequence>
<dbReference type="InterPro" id="IPR001537">
    <property type="entry name" value="SpoU_MeTrfase"/>
</dbReference>
<dbReference type="GeneID" id="6493592"/>
<dbReference type="InterPro" id="IPR029026">
    <property type="entry name" value="tRNA_m1G_MTases_N"/>
</dbReference>
<feature type="region of interest" description="Disordered" evidence="4">
    <location>
        <begin position="61"/>
        <end position="115"/>
    </location>
</feature>
<dbReference type="HOGENOM" id="CLU_021322_1_1_1"/>
<keyword evidence="7" id="KW-1185">Reference proteome</keyword>
<dbReference type="Pfam" id="PF00588">
    <property type="entry name" value="SpoU_methylase"/>
    <property type="match status" value="1"/>
</dbReference>
<dbReference type="InParanoid" id="B3M6Z8"/>
<evidence type="ECO:0000256" key="4">
    <source>
        <dbReference type="SAM" id="MobiDB-lite"/>
    </source>
</evidence>
<dbReference type="SUPFAM" id="SSF55315">
    <property type="entry name" value="L30e-like"/>
    <property type="match status" value="1"/>
</dbReference>
<dbReference type="Pfam" id="PF22435">
    <property type="entry name" value="MRM3-like_sub_bind"/>
    <property type="match status" value="1"/>
</dbReference>
<dbReference type="GO" id="GO:0032259">
    <property type="term" value="P:methylation"/>
    <property type="evidence" value="ECO:0007669"/>
    <property type="project" value="UniProtKB-KW"/>
</dbReference>
<dbReference type="PANTHER" id="PTHR43191">
    <property type="entry name" value="RRNA METHYLTRANSFERASE 3"/>
    <property type="match status" value="1"/>
</dbReference>
<name>B3M6Z8_DROAN</name>
<dbReference type="CDD" id="cd18106">
    <property type="entry name" value="SpoU-like_RNMTL1"/>
    <property type="match status" value="1"/>
</dbReference>
<feature type="domain" description="RNA 2-O ribose methyltransferase substrate binding" evidence="5">
    <location>
        <begin position="165"/>
        <end position="241"/>
    </location>
</feature>
<gene>
    <name evidence="6" type="primary">Dana\GF10725</name>
    <name evidence="6" type="synonym">dana_GLEANR_10683</name>
    <name evidence="6" type="ORF">GF10725</name>
</gene>
<dbReference type="GO" id="GO:0005737">
    <property type="term" value="C:cytoplasm"/>
    <property type="evidence" value="ECO:0007669"/>
    <property type="project" value="UniProtKB-ARBA"/>
</dbReference>
<evidence type="ECO:0000313" key="6">
    <source>
        <dbReference type="EMBL" id="EDV40863.2"/>
    </source>
</evidence>